<evidence type="ECO:0000256" key="3">
    <source>
        <dbReference type="ARBA" id="ARBA00023002"/>
    </source>
</evidence>
<dbReference type="SUPFAM" id="SSF51735">
    <property type="entry name" value="NAD(P)-binding Rossmann-fold domains"/>
    <property type="match status" value="1"/>
</dbReference>
<dbReference type="Pfam" id="PF00106">
    <property type="entry name" value="adh_short"/>
    <property type="match status" value="1"/>
</dbReference>
<organism evidence="4 5">
    <name type="scientific">Photinus pyralis</name>
    <name type="common">Common eastern firefly</name>
    <name type="synonym">Lampyris pyralis</name>
    <dbReference type="NCBI Taxonomy" id="7054"/>
    <lineage>
        <taxon>Eukaryota</taxon>
        <taxon>Metazoa</taxon>
        <taxon>Ecdysozoa</taxon>
        <taxon>Arthropoda</taxon>
        <taxon>Hexapoda</taxon>
        <taxon>Insecta</taxon>
        <taxon>Pterygota</taxon>
        <taxon>Neoptera</taxon>
        <taxon>Endopterygota</taxon>
        <taxon>Coleoptera</taxon>
        <taxon>Polyphaga</taxon>
        <taxon>Elateriformia</taxon>
        <taxon>Elateroidea</taxon>
        <taxon>Lampyridae</taxon>
        <taxon>Lampyrinae</taxon>
        <taxon>Photinus</taxon>
    </lineage>
</organism>
<gene>
    <name evidence="4" type="ORF">PPYR_01779</name>
</gene>
<keyword evidence="5" id="KW-1185">Reference proteome</keyword>
<dbReference type="Gene3D" id="3.40.50.720">
    <property type="entry name" value="NAD(P)-binding Rossmann-like Domain"/>
    <property type="match status" value="1"/>
</dbReference>
<evidence type="ECO:0008006" key="6">
    <source>
        <dbReference type="Google" id="ProtNLM"/>
    </source>
</evidence>
<protein>
    <recommendedName>
        <fullName evidence="6">Carbonyl reductase [NADPH] 1</fullName>
    </recommendedName>
</protein>
<dbReference type="PRINTS" id="PR00081">
    <property type="entry name" value="GDHRDH"/>
</dbReference>
<dbReference type="Proteomes" id="UP000327044">
    <property type="component" value="Unassembled WGS sequence"/>
</dbReference>
<comment type="caution">
    <text evidence="4">The sequence shown here is derived from an EMBL/GenBank/DDBJ whole genome shotgun (WGS) entry which is preliminary data.</text>
</comment>
<dbReference type="PANTHER" id="PTHR43963">
    <property type="entry name" value="CARBONYL REDUCTASE 1-RELATED"/>
    <property type="match status" value="1"/>
</dbReference>
<evidence type="ECO:0000256" key="2">
    <source>
        <dbReference type="ARBA" id="ARBA00022857"/>
    </source>
</evidence>
<proteinExistence type="inferred from homology"/>
<dbReference type="InParanoid" id="A0A5N4B5C7"/>
<dbReference type="PANTHER" id="PTHR43963:SF4">
    <property type="entry name" value="CARBONYL REDUCTASE (NADPH)"/>
    <property type="match status" value="1"/>
</dbReference>
<reference evidence="4 5" key="1">
    <citation type="journal article" date="2018" name="Elife">
        <title>Firefly genomes illuminate parallel origins of bioluminescence in beetles.</title>
        <authorList>
            <person name="Fallon T.R."/>
            <person name="Lower S.E."/>
            <person name="Chang C.H."/>
            <person name="Bessho-Uehara M."/>
            <person name="Martin G.J."/>
            <person name="Bewick A.J."/>
            <person name="Behringer M."/>
            <person name="Debat H.J."/>
            <person name="Wong I."/>
            <person name="Day J.C."/>
            <person name="Suvorov A."/>
            <person name="Silva C.J."/>
            <person name="Stanger-Hall K.F."/>
            <person name="Hall D.W."/>
            <person name="Schmitz R.J."/>
            <person name="Nelson D.R."/>
            <person name="Lewis S.M."/>
            <person name="Shigenobu S."/>
            <person name="Bybee S.M."/>
            <person name="Larracuente A.M."/>
            <person name="Oba Y."/>
            <person name="Weng J.K."/>
        </authorList>
    </citation>
    <scope>NUCLEOTIDE SEQUENCE [LARGE SCALE GENOMIC DNA]</scope>
    <source>
        <strain evidence="4">1611_PpyrPB1</strain>
        <tissue evidence="4">Whole body</tissue>
    </source>
</reference>
<name>A0A5N4B5C7_PHOPY</name>
<sequence length="121" mass="13374">MQNERVAVVTGGNKGIGYGIVQGLCEKFNGRVYLTCRDEKRGNDSVNQLRQMGFNPLFHQLDINDEKSVQRFRDHIKTVEGGIDVLVNNAGIAFMSNSPDLKGIEAEATIVTNFFGTPLDI</sequence>
<dbReference type="InterPro" id="IPR036291">
    <property type="entry name" value="NAD(P)-bd_dom_sf"/>
</dbReference>
<keyword evidence="3" id="KW-0560">Oxidoreductase</keyword>
<keyword evidence="2" id="KW-0521">NADP</keyword>
<dbReference type="GO" id="GO:0004090">
    <property type="term" value="F:carbonyl reductase (NADPH) activity"/>
    <property type="evidence" value="ECO:0007669"/>
    <property type="project" value="TreeGrafter"/>
</dbReference>
<evidence type="ECO:0000313" key="5">
    <source>
        <dbReference type="Proteomes" id="UP000327044"/>
    </source>
</evidence>
<dbReference type="InterPro" id="IPR002347">
    <property type="entry name" value="SDR_fam"/>
</dbReference>
<comment type="similarity">
    <text evidence="1">Belongs to the short-chain dehydrogenases/reductases (SDR) family.</text>
</comment>
<dbReference type="AlphaFoldDB" id="A0A5N4B5C7"/>
<evidence type="ECO:0000313" key="4">
    <source>
        <dbReference type="EMBL" id="KAB0804809.1"/>
    </source>
</evidence>
<dbReference type="EMBL" id="VVIM01000001">
    <property type="protein sequence ID" value="KAB0804809.1"/>
    <property type="molecule type" value="Genomic_DNA"/>
</dbReference>
<accession>A0A5N4B5C7</accession>
<evidence type="ECO:0000256" key="1">
    <source>
        <dbReference type="ARBA" id="ARBA00006484"/>
    </source>
</evidence>